<dbReference type="PANTHER" id="PTHR43308">
    <property type="entry name" value="OUTER MEMBRANE PROTEIN ALPHA-RELATED"/>
    <property type="match status" value="1"/>
</dbReference>
<dbReference type="InterPro" id="IPR051465">
    <property type="entry name" value="Cell_Envelope_Struct_Comp"/>
</dbReference>
<feature type="domain" description="SLH" evidence="4">
    <location>
        <begin position="492"/>
        <end position="554"/>
    </location>
</feature>
<feature type="region of interest" description="Disordered" evidence="2">
    <location>
        <begin position="38"/>
        <end position="113"/>
    </location>
</feature>
<feature type="compositionally biased region" description="Acidic residues" evidence="2">
    <location>
        <begin position="38"/>
        <end position="52"/>
    </location>
</feature>
<evidence type="ECO:0000256" key="1">
    <source>
        <dbReference type="ARBA" id="ARBA00022729"/>
    </source>
</evidence>
<dbReference type="EMBL" id="QYTW02000006">
    <property type="protein sequence ID" value="RST60170.1"/>
    <property type="molecule type" value="Genomic_DNA"/>
</dbReference>
<feature type="compositionally biased region" description="Basic and acidic residues" evidence="2">
    <location>
        <begin position="85"/>
        <end position="95"/>
    </location>
</feature>
<evidence type="ECO:0000256" key="2">
    <source>
        <dbReference type="SAM" id="MobiDB-lite"/>
    </source>
</evidence>
<dbReference type="AlphaFoldDB" id="A0A429X9U1"/>
<feature type="compositionally biased region" description="Acidic residues" evidence="2">
    <location>
        <begin position="287"/>
        <end position="319"/>
    </location>
</feature>
<sequence length="670" mass="72950">MTKKKMILSKQMMTAITATAAIPAIAIGATVANADELEDVVDDTPVVDETGDVEQTPEIGETGESETEQTPGAEEVNDGGENDETDHSDNDKENVESGDDDLELPSFPEKPEDYDKLLNEAVNAFNDAVNNPTPENIQAARDAHNKLKEIGVTLPEFDNMLDDLEKDPGQLEPSEPDEEMQFLIDDVVDKMNATHQNPTKENIRSAREAIEELRAAGFPEGNLQDLIDQLDQYERNLEPEQPSEPEQPTMPGDGEGDGDDADEKENPTTPEQPNEPEQPTNPPSNGDGDDDDGKGEEGDNDNTDGETPSEGEEPTEPEEPEKPTEPEEPTEPDQPTTPPSNGNEDGNGNEDDDNVNDGEDTWIPTPDKPSTEEKPSEPEKEPSTDNEPTDETELDKDDTTDESNIFLTEDKIEITSSSAVSVKPTKNGTIVVTFDEVTNDNMATIALPLDVLGDGKVIKLKTEKGIEAVPYTILDGRIILTLHKSGELIFVDPIVNIKDIEGNQYKDYIQKLAERGIVDGEQDSFKPNAKLNRLEFATMVGKSLGINESTNNQFSDVADGYVNALTELGVLQGKGDGSFDADGSLTRQQAFTMMGRLLESKGFEVDANQTNLSKFKDANGVSDYAKPYIDLLISLDIIGGDNGNIKGNEAITKGQMAKILSRTLERLSLL</sequence>
<dbReference type="OrthoDB" id="663332at2"/>
<evidence type="ECO:0000313" key="6">
    <source>
        <dbReference type="Proteomes" id="UP000287296"/>
    </source>
</evidence>
<feature type="compositionally biased region" description="Basic and acidic residues" evidence="2">
    <location>
        <begin position="369"/>
        <end position="383"/>
    </location>
</feature>
<feature type="domain" description="SLH" evidence="4">
    <location>
        <begin position="612"/>
        <end position="670"/>
    </location>
</feature>
<feature type="signal peptide" evidence="3">
    <location>
        <begin position="1"/>
        <end position="20"/>
    </location>
</feature>
<proteinExistence type="predicted"/>
<feature type="compositionally biased region" description="Acidic residues" evidence="2">
    <location>
        <begin position="347"/>
        <end position="360"/>
    </location>
</feature>
<name>A0A429X9U1_SIMTE</name>
<feature type="compositionally biased region" description="Acidic residues" evidence="2">
    <location>
        <begin position="387"/>
        <end position="401"/>
    </location>
</feature>
<gene>
    <name evidence="5" type="ORF">D5F11_008930</name>
</gene>
<evidence type="ECO:0000259" key="4">
    <source>
        <dbReference type="PROSITE" id="PS51272"/>
    </source>
</evidence>
<dbReference type="PROSITE" id="PS51272">
    <property type="entry name" value="SLH"/>
    <property type="match status" value="2"/>
</dbReference>
<keyword evidence="1 3" id="KW-0732">Signal</keyword>
<feature type="compositionally biased region" description="Acidic residues" evidence="2">
    <location>
        <begin position="75"/>
        <end position="84"/>
    </location>
</feature>
<reference evidence="5 6" key="1">
    <citation type="submission" date="2018-12" db="EMBL/GenBank/DDBJ databases">
        <authorList>
            <person name="Sun L."/>
            <person name="Chen Z."/>
        </authorList>
    </citation>
    <scope>NUCLEOTIDE SEQUENCE [LARGE SCALE GENOMIC DNA]</scope>
    <source>
        <strain evidence="5 6">LMG 29736</strain>
    </source>
</reference>
<dbReference type="RefSeq" id="WP_120117186.1">
    <property type="nucleotide sequence ID" value="NZ_QYTW02000006.1"/>
</dbReference>
<protein>
    <submittedName>
        <fullName evidence="5">S-layer homology domain-containing protein</fullName>
    </submittedName>
</protein>
<dbReference type="Proteomes" id="UP000287296">
    <property type="component" value="Unassembled WGS sequence"/>
</dbReference>
<evidence type="ECO:0000256" key="3">
    <source>
        <dbReference type="SAM" id="SignalP"/>
    </source>
</evidence>
<dbReference type="InterPro" id="IPR001119">
    <property type="entry name" value="SLH_dom"/>
</dbReference>
<dbReference type="Pfam" id="PF00395">
    <property type="entry name" value="SLH"/>
    <property type="match status" value="3"/>
</dbReference>
<feature type="compositionally biased region" description="Low complexity" evidence="2">
    <location>
        <begin position="267"/>
        <end position="286"/>
    </location>
</feature>
<feature type="chain" id="PRO_5038533243" evidence="3">
    <location>
        <begin position="21"/>
        <end position="670"/>
    </location>
</feature>
<accession>A0A429X9U1</accession>
<feature type="region of interest" description="Disordered" evidence="2">
    <location>
        <begin position="215"/>
        <end position="401"/>
    </location>
</feature>
<comment type="caution">
    <text evidence="5">The sequence shown here is derived from an EMBL/GenBank/DDBJ whole genome shotgun (WGS) entry which is preliminary data.</text>
</comment>
<evidence type="ECO:0000313" key="5">
    <source>
        <dbReference type="EMBL" id="RST60170.1"/>
    </source>
</evidence>
<feature type="compositionally biased region" description="Acidic residues" evidence="2">
    <location>
        <begin position="254"/>
        <end position="263"/>
    </location>
</feature>
<organism evidence="5 6">
    <name type="scientific">Siminovitchia terrae</name>
    <name type="common">Bacillus terrae</name>
    <dbReference type="NCBI Taxonomy" id="1914933"/>
    <lineage>
        <taxon>Bacteria</taxon>
        <taxon>Bacillati</taxon>
        <taxon>Bacillota</taxon>
        <taxon>Bacilli</taxon>
        <taxon>Bacillales</taxon>
        <taxon>Bacillaceae</taxon>
        <taxon>Siminovitchia</taxon>
    </lineage>
</organism>